<protein>
    <submittedName>
        <fullName evidence="1">Uncharacterized protein</fullName>
    </submittedName>
</protein>
<keyword evidence="2" id="KW-1185">Reference proteome</keyword>
<sequence>MTHMLLQKNDTTTYKNGSSMNVHTRRELSIVSHVITRAQYEIQQQAGIEVILIPRYSNKMMEDDVKQLFEAMCECWNVQLAWVSDKSRANDRPTMRKLLWMAGKKKFPHMPYSLLANLTGATDHAGVIKGIRSGYNWLNVQDEKFLKYYEPVKGYFDELQEEQI</sequence>
<dbReference type="Proteomes" id="UP000192610">
    <property type="component" value="Unassembled WGS sequence"/>
</dbReference>
<evidence type="ECO:0000313" key="1">
    <source>
        <dbReference type="EMBL" id="OQP50302.1"/>
    </source>
</evidence>
<proteinExistence type="predicted"/>
<reference evidence="2" key="1">
    <citation type="submission" date="2016-04" db="EMBL/GenBank/DDBJ databases">
        <authorList>
            <person name="Chen L."/>
            <person name="Zhuang W."/>
            <person name="Wang G."/>
        </authorList>
    </citation>
    <scope>NUCLEOTIDE SEQUENCE [LARGE SCALE GENOMIC DNA]</scope>
    <source>
        <strain evidence="2">17621</strain>
    </source>
</reference>
<dbReference type="AlphaFoldDB" id="A0A1V9EW99"/>
<dbReference type="RefSeq" id="WP_081198634.1">
    <property type="nucleotide sequence ID" value="NZ_FOCZ01000001.1"/>
</dbReference>
<accession>A0A1V9EW99</accession>
<dbReference type="STRING" id="354355.SAMN05660816_00914"/>
<name>A0A1V9EW99_9BACT</name>
<dbReference type="OrthoDB" id="660351at2"/>
<gene>
    <name evidence="1" type="ORF">A4H97_00185</name>
</gene>
<comment type="caution">
    <text evidence="1">The sequence shown here is derived from an EMBL/GenBank/DDBJ whole genome shotgun (WGS) entry which is preliminary data.</text>
</comment>
<dbReference type="EMBL" id="LVXG01000012">
    <property type="protein sequence ID" value="OQP50302.1"/>
    <property type="molecule type" value="Genomic_DNA"/>
</dbReference>
<evidence type="ECO:0000313" key="2">
    <source>
        <dbReference type="Proteomes" id="UP000192610"/>
    </source>
</evidence>
<organism evidence="1 2">
    <name type="scientific">Niastella yeongjuensis</name>
    <dbReference type="NCBI Taxonomy" id="354355"/>
    <lineage>
        <taxon>Bacteria</taxon>
        <taxon>Pseudomonadati</taxon>
        <taxon>Bacteroidota</taxon>
        <taxon>Chitinophagia</taxon>
        <taxon>Chitinophagales</taxon>
        <taxon>Chitinophagaceae</taxon>
        <taxon>Niastella</taxon>
    </lineage>
</organism>